<organism evidence="8 9">
    <name type="scientific">Dioszegia hungarica</name>
    <dbReference type="NCBI Taxonomy" id="4972"/>
    <lineage>
        <taxon>Eukaryota</taxon>
        <taxon>Fungi</taxon>
        <taxon>Dikarya</taxon>
        <taxon>Basidiomycota</taxon>
        <taxon>Agaricomycotina</taxon>
        <taxon>Tremellomycetes</taxon>
        <taxon>Tremellales</taxon>
        <taxon>Bulleribasidiaceae</taxon>
        <taxon>Dioszegia</taxon>
    </lineage>
</organism>
<keyword evidence="4 6" id="KW-0663">Pyridoxal phosphate</keyword>
<dbReference type="Pfam" id="PF00282">
    <property type="entry name" value="Pyridoxal_deC"/>
    <property type="match status" value="1"/>
</dbReference>
<dbReference type="GO" id="GO:0030170">
    <property type="term" value="F:pyridoxal phosphate binding"/>
    <property type="evidence" value="ECO:0007669"/>
    <property type="project" value="InterPro"/>
</dbReference>
<evidence type="ECO:0000256" key="7">
    <source>
        <dbReference type="RuleBase" id="RU000382"/>
    </source>
</evidence>
<dbReference type="PANTHER" id="PTHR45677">
    <property type="entry name" value="GLUTAMATE DECARBOXYLASE-RELATED"/>
    <property type="match status" value="1"/>
</dbReference>
<evidence type="ECO:0000256" key="3">
    <source>
        <dbReference type="ARBA" id="ARBA00022793"/>
    </source>
</evidence>
<dbReference type="InterPro" id="IPR015421">
    <property type="entry name" value="PyrdxlP-dep_Trfase_major"/>
</dbReference>
<gene>
    <name evidence="8" type="ORF">MKK02DRAFT_36211</name>
</gene>
<proteinExistence type="inferred from homology"/>
<reference evidence="8" key="1">
    <citation type="journal article" date="2022" name="G3 (Bethesda)">
        <title>High quality genome of the basidiomycete yeast Dioszegia hungarica PDD-24b-2 isolated from cloud water.</title>
        <authorList>
            <person name="Jarrige D."/>
            <person name="Haridas S."/>
            <person name="Bleykasten-Grosshans C."/>
            <person name="Joly M."/>
            <person name="Nadalig T."/>
            <person name="Sancelme M."/>
            <person name="Vuilleumier S."/>
            <person name="Grigoriev I.V."/>
            <person name="Amato P."/>
            <person name="Bringel F."/>
        </authorList>
    </citation>
    <scope>NUCLEOTIDE SEQUENCE</scope>
    <source>
        <strain evidence="8">PDD-24b-2</strain>
    </source>
</reference>
<dbReference type="InterPro" id="IPR002129">
    <property type="entry name" value="PyrdxlP-dep_de-COase"/>
</dbReference>
<dbReference type="EMBL" id="JAKWFO010000003">
    <property type="protein sequence ID" value="KAI9638494.1"/>
    <property type="molecule type" value="Genomic_DNA"/>
</dbReference>
<keyword evidence="9" id="KW-1185">Reference proteome</keyword>
<accession>A0AA38HFC4</accession>
<dbReference type="PANTHER" id="PTHR45677:SF8">
    <property type="entry name" value="CYSTEINE SULFINIC ACID DECARBOXYLASE"/>
    <property type="match status" value="1"/>
</dbReference>
<dbReference type="AlphaFoldDB" id="A0AA38HFC4"/>
<evidence type="ECO:0000256" key="4">
    <source>
        <dbReference type="ARBA" id="ARBA00022898"/>
    </source>
</evidence>
<comment type="similarity">
    <text evidence="2 7">Belongs to the group II decarboxylase family.</text>
</comment>
<evidence type="ECO:0000313" key="8">
    <source>
        <dbReference type="EMBL" id="KAI9638494.1"/>
    </source>
</evidence>
<evidence type="ECO:0000256" key="5">
    <source>
        <dbReference type="ARBA" id="ARBA00023239"/>
    </source>
</evidence>
<dbReference type="SUPFAM" id="SSF53383">
    <property type="entry name" value="PLP-dependent transferases"/>
    <property type="match status" value="1"/>
</dbReference>
<name>A0AA38HFC4_9TREE</name>
<evidence type="ECO:0000256" key="2">
    <source>
        <dbReference type="ARBA" id="ARBA00009533"/>
    </source>
</evidence>
<dbReference type="InterPro" id="IPR015424">
    <property type="entry name" value="PyrdxlP-dep_Trfase"/>
</dbReference>
<comment type="cofactor">
    <cofactor evidence="1 6 7">
        <name>pyridoxal 5'-phosphate</name>
        <dbReference type="ChEBI" id="CHEBI:597326"/>
    </cofactor>
</comment>
<dbReference type="Gene3D" id="3.40.640.10">
    <property type="entry name" value="Type I PLP-dependent aspartate aminotransferase-like (Major domain)"/>
    <property type="match status" value="1"/>
</dbReference>
<dbReference type="GO" id="GO:0019752">
    <property type="term" value="P:carboxylic acid metabolic process"/>
    <property type="evidence" value="ECO:0007669"/>
    <property type="project" value="InterPro"/>
</dbReference>
<protein>
    <submittedName>
        <fullName evidence="8">Glutamate decarboxylase 1</fullName>
    </submittedName>
</protein>
<dbReference type="GO" id="GO:0005737">
    <property type="term" value="C:cytoplasm"/>
    <property type="evidence" value="ECO:0007669"/>
    <property type="project" value="TreeGrafter"/>
</dbReference>
<evidence type="ECO:0000256" key="1">
    <source>
        <dbReference type="ARBA" id="ARBA00001933"/>
    </source>
</evidence>
<evidence type="ECO:0000256" key="6">
    <source>
        <dbReference type="PIRSR" id="PIRSR602129-50"/>
    </source>
</evidence>
<dbReference type="GO" id="GO:0016831">
    <property type="term" value="F:carboxy-lyase activity"/>
    <property type="evidence" value="ECO:0007669"/>
    <property type="project" value="UniProtKB-KW"/>
</dbReference>
<sequence>MSKASEIPLFDPERQAEEVSDLLDAVKSLIIPFIASAGPVPAEVVTDNGQTKLKGEGSRGVVDAYEPAELKKILALELSDGGVGREGLLDLVKKTLDYSVNTWDQGFLDKLYASTNAVGVISELLLAVLNTNVHVYQVSPVLTLMEKHVTKRLAELIGFPAGCGGFSQPGGSASNASSIVIARNALFPETKEHGMGGRRFTLFTSAHGHYSVEKAAQMYGFGSSAVIAVPVDSDGRMIPSELERLIKEGKEKGDVPFYVNATAGTTVHGSYDPFTELSAVCKRNNLWLHVDGSWGGSVIFSQKYRKGRLEGIELADSMAINPHKMLGVPMTSSFLLVRSLLQAWKGMTLPAGYLFHANDSDDPEEVYDLADLTPQCGRRPDALKFFLSWAYYGTSGISRLIETGYDRAEYLYSLLRQNPNFEVISPDPLPCWQVCFYYLPKAGQKASAAGKEENTRITQTLVKNLVKRGYMVDYAPGEEGKFFRVVVHANTTRETCDGLVKAIMDLGESI</sequence>
<comment type="caution">
    <text evidence="8">The sequence shown here is derived from an EMBL/GenBank/DDBJ whole genome shotgun (WGS) entry which is preliminary data.</text>
</comment>
<feature type="modified residue" description="N6-(pyridoxal phosphate)lysine" evidence="6">
    <location>
        <position position="324"/>
    </location>
</feature>
<dbReference type="Proteomes" id="UP001164286">
    <property type="component" value="Unassembled WGS sequence"/>
</dbReference>
<keyword evidence="3" id="KW-0210">Decarboxylase</keyword>
<dbReference type="Gene3D" id="3.90.1150.170">
    <property type="match status" value="1"/>
</dbReference>
<dbReference type="RefSeq" id="XP_052948271.1">
    <property type="nucleotide sequence ID" value="XM_053089373.1"/>
</dbReference>
<dbReference type="GeneID" id="77728578"/>
<evidence type="ECO:0000313" key="9">
    <source>
        <dbReference type="Proteomes" id="UP001164286"/>
    </source>
</evidence>
<keyword evidence="5 7" id="KW-0456">Lyase</keyword>